<comment type="caution">
    <text evidence="1">The sequence shown here is derived from an EMBL/GenBank/DDBJ whole genome shotgun (WGS) entry which is preliminary data.</text>
</comment>
<evidence type="ECO:0000313" key="1">
    <source>
        <dbReference type="EMBL" id="KAI6080100.1"/>
    </source>
</evidence>
<dbReference type="EMBL" id="MU394514">
    <property type="protein sequence ID" value="KAI6080100.1"/>
    <property type="molecule type" value="Genomic_DNA"/>
</dbReference>
<sequence>TTSTTSTTSAIDSSTWDPDISSAQLQPQPPSTTHTVYIRASGESIFDPNQIIASVGDVVRFLILGRGATVKQSTLQMPCQSNGQFHFGLHAIRPQNRTQTQAQAPFVDFAVLDTDPKWFYL</sequence>
<proteinExistence type="predicted"/>
<accession>A0ACC0CI41</accession>
<dbReference type="Proteomes" id="UP001497680">
    <property type="component" value="Unassembled WGS sequence"/>
</dbReference>
<evidence type="ECO:0000313" key="2">
    <source>
        <dbReference type="Proteomes" id="UP001497680"/>
    </source>
</evidence>
<name>A0ACC0CI41_9PEZI</name>
<feature type="non-terminal residue" evidence="1">
    <location>
        <position position="1"/>
    </location>
</feature>
<gene>
    <name evidence="1" type="ORF">F4821DRAFT_252346</name>
</gene>
<protein>
    <submittedName>
        <fullName evidence="1">Uncharacterized protein</fullName>
    </submittedName>
</protein>
<keyword evidence="2" id="KW-1185">Reference proteome</keyword>
<reference evidence="1 2" key="1">
    <citation type="journal article" date="2022" name="New Phytol.">
        <title>Ecological generalism drives hyperdiversity of secondary metabolite gene clusters in xylarialean endophytes.</title>
        <authorList>
            <person name="Franco M.E.E."/>
            <person name="Wisecaver J.H."/>
            <person name="Arnold A.E."/>
            <person name="Ju Y.M."/>
            <person name="Slot J.C."/>
            <person name="Ahrendt S."/>
            <person name="Moore L.P."/>
            <person name="Eastman K.E."/>
            <person name="Scott K."/>
            <person name="Konkel Z."/>
            <person name="Mondo S.J."/>
            <person name="Kuo A."/>
            <person name="Hayes R.D."/>
            <person name="Haridas S."/>
            <person name="Andreopoulos B."/>
            <person name="Riley R."/>
            <person name="LaButti K."/>
            <person name="Pangilinan J."/>
            <person name="Lipzen A."/>
            <person name="Amirebrahimi M."/>
            <person name="Yan J."/>
            <person name="Adam C."/>
            <person name="Keymanesh K."/>
            <person name="Ng V."/>
            <person name="Louie K."/>
            <person name="Northen T."/>
            <person name="Drula E."/>
            <person name="Henrissat B."/>
            <person name="Hsieh H.M."/>
            <person name="Youens-Clark K."/>
            <person name="Lutzoni F."/>
            <person name="Miadlikowska J."/>
            <person name="Eastwood D.C."/>
            <person name="Hamelin R.C."/>
            <person name="Grigoriev I.V."/>
            <person name="U'Ren J.M."/>
        </authorList>
    </citation>
    <scope>NUCLEOTIDE SEQUENCE [LARGE SCALE GENOMIC DNA]</scope>
    <source>
        <strain evidence="1 2">ER1909</strain>
    </source>
</reference>
<organism evidence="1 2">
    <name type="scientific">Hypoxylon rubiginosum</name>
    <dbReference type="NCBI Taxonomy" id="110542"/>
    <lineage>
        <taxon>Eukaryota</taxon>
        <taxon>Fungi</taxon>
        <taxon>Dikarya</taxon>
        <taxon>Ascomycota</taxon>
        <taxon>Pezizomycotina</taxon>
        <taxon>Sordariomycetes</taxon>
        <taxon>Xylariomycetidae</taxon>
        <taxon>Xylariales</taxon>
        <taxon>Hypoxylaceae</taxon>
        <taxon>Hypoxylon</taxon>
    </lineage>
</organism>